<dbReference type="SUPFAM" id="SSF53474">
    <property type="entry name" value="alpha/beta-Hydrolases"/>
    <property type="match status" value="1"/>
</dbReference>
<dbReference type="AlphaFoldDB" id="A0A9P6T1I5"/>
<dbReference type="EMBL" id="JAAAID010000416">
    <property type="protein sequence ID" value="KAG0017781.1"/>
    <property type="molecule type" value="Genomic_DNA"/>
</dbReference>
<proteinExistence type="predicted"/>
<accession>A0A9P6T1I5</accession>
<keyword evidence="2" id="KW-1185">Reference proteome</keyword>
<dbReference type="InterPro" id="IPR029058">
    <property type="entry name" value="AB_hydrolase_fold"/>
</dbReference>
<protein>
    <submittedName>
        <fullName evidence="1">Uncharacterized protein</fullName>
    </submittedName>
</protein>
<evidence type="ECO:0000313" key="2">
    <source>
        <dbReference type="Proteomes" id="UP000703661"/>
    </source>
</evidence>
<organism evidence="1 2">
    <name type="scientific">Entomortierella chlamydospora</name>
    <dbReference type="NCBI Taxonomy" id="101097"/>
    <lineage>
        <taxon>Eukaryota</taxon>
        <taxon>Fungi</taxon>
        <taxon>Fungi incertae sedis</taxon>
        <taxon>Mucoromycota</taxon>
        <taxon>Mortierellomycotina</taxon>
        <taxon>Mortierellomycetes</taxon>
        <taxon>Mortierellales</taxon>
        <taxon>Mortierellaceae</taxon>
        <taxon>Entomortierella</taxon>
    </lineage>
</organism>
<name>A0A9P6T1I5_9FUNG</name>
<sequence>MATAGILAGAAAVSVAFVVGTRKLYKAIIADKDVTLPSLGRLNHSLRESAYPDDFYPDLYSRGYSVGPPVDHNPSLYVTQLTELLEHVGWRKCNLVGYSLPSDLPWVAKIFLLPYSAEILSKDPIKNYFSKKNVESMLSEFKGDVPYCIKQATEIMRLQFASHQGYPRGLMSTLKVFPLTGLDREFSTCQLHSYPVQAIWGTKDTVIPGTSITKLQKLVPRIKVTNVEGATHSIVMTHPTEIIDKLKDFVR</sequence>
<dbReference type="Proteomes" id="UP000703661">
    <property type="component" value="Unassembled WGS sequence"/>
</dbReference>
<reference evidence="1" key="1">
    <citation type="journal article" date="2020" name="Fungal Divers.">
        <title>Resolving the Mortierellaceae phylogeny through synthesis of multi-gene phylogenetics and phylogenomics.</title>
        <authorList>
            <person name="Vandepol N."/>
            <person name="Liber J."/>
            <person name="Desiro A."/>
            <person name="Na H."/>
            <person name="Kennedy M."/>
            <person name="Barry K."/>
            <person name="Grigoriev I.V."/>
            <person name="Miller A.N."/>
            <person name="O'Donnell K."/>
            <person name="Stajich J.E."/>
            <person name="Bonito G."/>
        </authorList>
    </citation>
    <scope>NUCLEOTIDE SEQUENCE</scope>
    <source>
        <strain evidence="1">NRRL 2769</strain>
    </source>
</reference>
<dbReference type="Gene3D" id="3.40.50.1820">
    <property type="entry name" value="alpha/beta hydrolase"/>
    <property type="match status" value="1"/>
</dbReference>
<evidence type="ECO:0000313" key="1">
    <source>
        <dbReference type="EMBL" id="KAG0017781.1"/>
    </source>
</evidence>
<gene>
    <name evidence="1" type="ORF">BGZ80_007928</name>
</gene>
<comment type="caution">
    <text evidence="1">The sequence shown here is derived from an EMBL/GenBank/DDBJ whole genome shotgun (WGS) entry which is preliminary data.</text>
</comment>